<dbReference type="InterPro" id="IPR035906">
    <property type="entry name" value="MetI-like_sf"/>
</dbReference>
<protein>
    <submittedName>
        <fullName evidence="9">ABC transporter permease</fullName>
    </submittedName>
</protein>
<dbReference type="Gene3D" id="1.10.3720.10">
    <property type="entry name" value="MetI-like"/>
    <property type="match status" value="1"/>
</dbReference>
<dbReference type="Pfam" id="PF12911">
    <property type="entry name" value="OppC_N"/>
    <property type="match status" value="1"/>
</dbReference>
<dbReference type="PROSITE" id="PS50928">
    <property type="entry name" value="ABC_TM1"/>
    <property type="match status" value="1"/>
</dbReference>
<evidence type="ECO:0000256" key="1">
    <source>
        <dbReference type="ARBA" id="ARBA00004651"/>
    </source>
</evidence>
<evidence type="ECO:0000256" key="6">
    <source>
        <dbReference type="ARBA" id="ARBA00023136"/>
    </source>
</evidence>
<evidence type="ECO:0000256" key="2">
    <source>
        <dbReference type="ARBA" id="ARBA00022448"/>
    </source>
</evidence>
<accession>A0ABX7FG72</accession>
<evidence type="ECO:0000256" key="7">
    <source>
        <dbReference type="RuleBase" id="RU363032"/>
    </source>
</evidence>
<keyword evidence="10" id="KW-1185">Reference proteome</keyword>
<keyword evidence="6 7" id="KW-0472">Membrane</keyword>
<proteinExistence type="inferred from homology"/>
<dbReference type="Pfam" id="PF00528">
    <property type="entry name" value="BPD_transp_1"/>
    <property type="match status" value="1"/>
</dbReference>
<comment type="similarity">
    <text evidence="7">Belongs to the binding-protein-dependent transport system permease family.</text>
</comment>
<dbReference type="RefSeq" id="WP_203254721.1">
    <property type="nucleotide sequence ID" value="NZ_CP069127.1"/>
</dbReference>
<evidence type="ECO:0000259" key="8">
    <source>
        <dbReference type="PROSITE" id="PS50928"/>
    </source>
</evidence>
<dbReference type="PANTHER" id="PTHR43386:SF25">
    <property type="entry name" value="PEPTIDE ABC TRANSPORTER PERMEASE PROTEIN"/>
    <property type="match status" value="1"/>
</dbReference>
<dbReference type="InterPro" id="IPR050366">
    <property type="entry name" value="BP-dependent_transpt_permease"/>
</dbReference>
<organism evidence="9 10">
    <name type="scientific">Brevibacillus choshinensis</name>
    <dbReference type="NCBI Taxonomy" id="54911"/>
    <lineage>
        <taxon>Bacteria</taxon>
        <taxon>Bacillati</taxon>
        <taxon>Bacillota</taxon>
        <taxon>Bacilli</taxon>
        <taxon>Bacillales</taxon>
        <taxon>Paenibacillaceae</taxon>
        <taxon>Brevibacillus</taxon>
    </lineage>
</organism>
<evidence type="ECO:0000256" key="5">
    <source>
        <dbReference type="ARBA" id="ARBA00022989"/>
    </source>
</evidence>
<keyword evidence="5 7" id="KW-1133">Transmembrane helix</keyword>
<dbReference type="SUPFAM" id="SSF161098">
    <property type="entry name" value="MetI-like"/>
    <property type="match status" value="1"/>
</dbReference>
<reference evidence="9 10" key="1">
    <citation type="submission" date="2021-01" db="EMBL/GenBank/DDBJ databases">
        <title>Identification of strong promoters based on the transcriptome of Brevibacillus choshinensis.</title>
        <authorList>
            <person name="Yao D."/>
            <person name="Zhang K."/>
            <person name="Wu J."/>
        </authorList>
    </citation>
    <scope>NUCLEOTIDE SEQUENCE [LARGE SCALE GENOMIC DNA]</scope>
    <source>
        <strain evidence="9 10">HPD31-SP3</strain>
    </source>
</reference>
<keyword evidence="3" id="KW-1003">Cell membrane</keyword>
<evidence type="ECO:0000313" key="10">
    <source>
        <dbReference type="Proteomes" id="UP000596248"/>
    </source>
</evidence>
<dbReference type="EMBL" id="CP069127">
    <property type="protein sequence ID" value="QRG65203.1"/>
    <property type="molecule type" value="Genomic_DNA"/>
</dbReference>
<feature type="transmembrane region" description="Helical" evidence="7">
    <location>
        <begin position="133"/>
        <end position="153"/>
    </location>
</feature>
<feature type="transmembrane region" description="Helical" evidence="7">
    <location>
        <begin position="222"/>
        <end position="241"/>
    </location>
</feature>
<evidence type="ECO:0000256" key="3">
    <source>
        <dbReference type="ARBA" id="ARBA00022475"/>
    </source>
</evidence>
<comment type="subcellular location">
    <subcellularLocation>
        <location evidence="1 7">Cell membrane</location>
        <topology evidence="1 7">Multi-pass membrane protein</topology>
    </subcellularLocation>
</comment>
<feature type="transmembrane region" description="Helical" evidence="7">
    <location>
        <begin position="33"/>
        <end position="53"/>
    </location>
</feature>
<sequence length="295" mass="32122">MEIVHNPVKTTKTSRFRDHIRTTWRAFSRRRTAVLGLAIVSVVVLIAALAPLLTPFDPVEDVDYGNRIASPSSTNLFGTDEFGRDIFSRVLMGAQVSIAISAASVTISAAIGIIVGLVSGYYGKVIDNVLMRLVDGLMSFPPILFAIALMAALGNNTGNIIVALAVVYAPLFARLVRGTVLSVKKREYVDAIRVMGGSHIRILLKHILPNCLSPLLIQMTTYFAYAILAEASLSFIGLGVPQPEPSWGNILYDGRQYMLEAPWITIFPGMAIAITVLGLNLFGDGLRDYLDPRMK</sequence>
<evidence type="ECO:0000313" key="9">
    <source>
        <dbReference type="EMBL" id="QRG65203.1"/>
    </source>
</evidence>
<dbReference type="PANTHER" id="PTHR43386">
    <property type="entry name" value="OLIGOPEPTIDE TRANSPORT SYSTEM PERMEASE PROTEIN APPC"/>
    <property type="match status" value="1"/>
</dbReference>
<feature type="domain" description="ABC transmembrane type-1" evidence="8">
    <location>
        <begin position="94"/>
        <end position="283"/>
    </location>
</feature>
<gene>
    <name evidence="9" type="ORF">JNE38_16285</name>
</gene>
<feature type="transmembrane region" description="Helical" evidence="7">
    <location>
        <begin position="159"/>
        <end position="176"/>
    </location>
</feature>
<evidence type="ECO:0000256" key="4">
    <source>
        <dbReference type="ARBA" id="ARBA00022692"/>
    </source>
</evidence>
<feature type="transmembrane region" description="Helical" evidence="7">
    <location>
        <begin position="261"/>
        <end position="283"/>
    </location>
</feature>
<name>A0ABX7FG72_BRECH</name>
<keyword evidence="4 7" id="KW-0812">Transmembrane</keyword>
<dbReference type="InterPro" id="IPR025966">
    <property type="entry name" value="OppC_N"/>
</dbReference>
<keyword evidence="2 7" id="KW-0813">Transport</keyword>
<feature type="transmembrane region" description="Helical" evidence="7">
    <location>
        <begin position="98"/>
        <end position="121"/>
    </location>
</feature>
<dbReference type="InterPro" id="IPR000515">
    <property type="entry name" value="MetI-like"/>
</dbReference>
<dbReference type="CDD" id="cd06261">
    <property type="entry name" value="TM_PBP2"/>
    <property type="match status" value="1"/>
</dbReference>
<dbReference type="Proteomes" id="UP000596248">
    <property type="component" value="Chromosome"/>
</dbReference>